<feature type="compositionally biased region" description="Basic residues" evidence="1">
    <location>
        <begin position="1"/>
        <end position="10"/>
    </location>
</feature>
<dbReference type="EMBL" id="MNCJ02000322">
    <property type="protein sequence ID" value="KAF5799198.1"/>
    <property type="molecule type" value="Genomic_DNA"/>
</dbReference>
<evidence type="ECO:0000313" key="2">
    <source>
        <dbReference type="EMBL" id="KAF5799198.1"/>
    </source>
</evidence>
<dbReference type="Proteomes" id="UP000215914">
    <property type="component" value="Unassembled WGS sequence"/>
</dbReference>
<organism evidence="2 3">
    <name type="scientific">Helianthus annuus</name>
    <name type="common">Common sunflower</name>
    <dbReference type="NCBI Taxonomy" id="4232"/>
    <lineage>
        <taxon>Eukaryota</taxon>
        <taxon>Viridiplantae</taxon>
        <taxon>Streptophyta</taxon>
        <taxon>Embryophyta</taxon>
        <taxon>Tracheophyta</taxon>
        <taxon>Spermatophyta</taxon>
        <taxon>Magnoliopsida</taxon>
        <taxon>eudicotyledons</taxon>
        <taxon>Gunneridae</taxon>
        <taxon>Pentapetalae</taxon>
        <taxon>asterids</taxon>
        <taxon>campanulids</taxon>
        <taxon>Asterales</taxon>
        <taxon>Asteraceae</taxon>
        <taxon>Asteroideae</taxon>
        <taxon>Heliantheae alliance</taxon>
        <taxon>Heliantheae</taxon>
        <taxon>Helianthus</taxon>
    </lineage>
</organism>
<reference evidence="2" key="1">
    <citation type="journal article" date="2017" name="Nature">
        <title>The sunflower genome provides insights into oil metabolism, flowering and Asterid evolution.</title>
        <authorList>
            <person name="Badouin H."/>
            <person name="Gouzy J."/>
            <person name="Grassa C.J."/>
            <person name="Murat F."/>
            <person name="Staton S.E."/>
            <person name="Cottret L."/>
            <person name="Lelandais-Briere C."/>
            <person name="Owens G.L."/>
            <person name="Carrere S."/>
            <person name="Mayjonade B."/>
            <person name="Legrand L."/>
            <person name="Gill N."/>
            <person name="Kane N.C."/>
            <person name="Bowers J.E."/>
            <person name="Hubner S."/>
            <person name="Bellec A."/>
            <person name="Berard A."/>
            <person name="Berges H."/>
            <person name="Blanchet N."/>
            <person name="Boniface M.C."/>
            <person name="Brunel D."/>
            <person name="Catrice O."/>
            <person name="Chaidir N."/>
            <person name="Claudel C."/>
            <person name="Donnadieu C."/>
            <person name="Faraut T."/>
            <person name="Fievet G."/>
            <person name="Helmstetter N."/>
            <person name="King M."/>
            <person name="Knapp S.J."/>
            <person name="Lai Z."/>
            <person name="Le Paslier M.C."/>
            <person name="Lippi Y."/>
            <person name="Lorenzon L."/>
            <person name="Mandel J.R."/>
            <person name="Marage G."/>
            <person name="Marchand G."/>
            <person name="Marquand E."/>
            <person name="Bret-Mestries E."/>
            <person name="Morien E."/>
            <person name="Nambeesan S."/>
            <person name="Nguyen T."/>
            <person name="Pegot-Espagnet P."/>
            <person name="Pouilly N."/>
            <person name="Raftis F."/>
            <person name="Sallet E."/>
            <person name="Schiex T."/>
            <person name="Thomas J."/>
            <person name="Vandecasteele C."/>
            <person name="Vares D."/>
            <person name="Vear F."/>
            <person name="Vautrin S."/>
            <person name="Crespi M."/>
            <person name="Mangin B."/>
            <person name="Burke J.M."/>
            <person name="Salse J."/>
            <person name="Munos S."/>
            <person name="Vincourt P."/>
            <person name="Rieseberg L.H."/>
            <person name="Langlade N.B."/>
        </authorList>
    </citation>
    <scope>NUCLEOTIDE SEQUENCE</scope>
    <source>
        <tissue evidence="2">Leaves</tissue>
    </source>
</reference>
<feature type="region of interest" description="Disordered" evidence="1">
    <location>
        <begin position="1"/>
        <end position="33"/>
    </location>
</feature>
<evidence type="ECO:0000256" key="1">
    <source>
        <dbReference type="SAM" id="MobiDB-lite"/>
    </source>
</evidence>
<evidence type="ECO:0000313" key="3">
    <source>
        <dbReference type="Proteomes" id="UP000215914"/>
    </source>
</evidence>
<name>A0A9K3ILL3_HELAN</name>
<gene>
    <name evidence="2" type="ORF">HanXRQr2_Chr07g0301791</name>
</gene>
<protein>
    <submittedName>
        <fullName evidence="2">Uncharacterized protein</fullName>
    </submittedName>
</protein>
<dbReference type="AlphaFoldDB" id="A0A9K3ILL3"/>
<accession>A0A9K3ILL3</accession>
<keyword evidence="3" id="KW-1185">Reference proteome</keyword>
<dbReference type="Gramene" id="mRNA:HanXRQr2_Chr07g0301791">
    <property type="protein sequence ID" value="CDS:HanXRQr2_Chr07g0301791.1"/>
    <property type="gene ID" value="HanXRQr2_Chr07g0301791"/>
</dbReference>
<proteinExistence type="predicted"/>
<reference evidence="2" key="2">
    <citation type="submission" date="2020-06" db="EMBL/GenBank/DDBJ databases">
        <title>Helianthus annuus Genome sequencing and assembly Release 2.</title>
        <authorList>
            <person name="Gouzy J."/>
            <person name="Langlade N."/>
            <person name="Munos S."/>
        </authorList>
    </citation>
    <scope>NUCLEOTIDE SEQUENCE</scope>
    <source>
        <tissue evidence="2">Leaves</tissue>
    </source>
</reference>
<sequence>MGAGLARRRTPTPPPSSGFRHKRRPTAGSAVPPSSFSSHIYLYIYTYIYIKGFIPHPPRSIPSKPLLRGAYVAAHPLQAHPNHTF</sequence>
<comment type="caution">
    <text evidence="2">The sequence shown here is derived from an EMBL/GenBank/DDBJ whole genome shotgun (WGS) entry which is preliminary data.</text>
</comment>